<keyword evidence="1" id="KW-0812">Transmembrane</keyword>
<protein>
    <submittedName>
        <fullName evidence="2">SFRICE_030753</fullName>
    </submittedName>
</protein>
<dbReference type="EMBL" id="ODYU01011078">
    <property type="protein sequence ID" value="SOQ56589.1"/>
    <property type="molecule type" value="Genomic_DNA"/>
</dbReference>
<evidence type="ECO:0000313" key="2">
    <source>
        <dbReference type="EMBL" id="SOQ56589.1"/>
    </source>
</evidence>
<gene>
    <name evidence="2" type="ORF">SFRICE_030753</name>
</gene>
<reference evidence="2" key="1">
    <citation type="submission" date="2016-07" db="EMBL/GenBank/DDBJ databases">
        <authorList>
            <person name="Bretaudeau A."/>
        </authorList>
    </citation>
    <scope>NUCLEOTIDE SEQUENCE</scope>
    <source>
        <strain evidence="2">Rice</strain>
        <tissue evidence="2">Whole body</tissue>
    </source>
</reference>
<proteinExistence type="predicted"/>
<dbReference type="AlphaFoldDB" id="A0A2H1WU46"/>
<organism evidence="2">
    <name type="scientific">Spodoptera frugiperda</name>
    <name type="common">Fall armyworm</name>
    <dbReference type="NCBI Taxonomy" id="7108"/>
    <lineage>
        <taxon>Eukaryota</taxon>
        <taxon>Metazoa</taxon>
        <taxon>Ecdysozoa</taxon>
        <taxon>Arthropoda</taxon>
        <taxon>Hexapoda</taxon>
        <taxon>Insecta</taxon>
        <taxon>Pterygota</taxon>
        <taxon>Neoptera</taxon>
        <taxon>Endopterygota</taxon>
        <taxon>Lepidoptera</taxon>
        <taxon>Glossata</taxon>
        <taxon>Ditrysia</taxon>
        <taxon>Noctuoidea</taxon>
        <taxon>Noctuidae</taxon>
        <taxon>Amphipyrinae</taxon>
        <taxon>Spodoptera</taxon>
    </lineage>
</organism>
<sequence length="133" mass="14919">MCNINSVKTVVAKYKYEIEPYPPIKNISILGKPNVTPIKLKLDSINLDNLKDALRRSEDISDPEEDAITIPATPSWPSITMYVLVFFTGVGVAVYKLWWQRRSAQITADPEAVQLRSHPSLRLHLKGGGIMSQ</sequence>
<keyword evidence="1" id="KW-1133">Transmembrane helix</keyword>
<evidence type="ECO:0000256" key="1">
    <source>
        <dbReference type="SAM" id="Phobius"/>
    </source>
</evidence>
<feature type="transmembrane region" description="Helical" evidence="1">
    <location>
        <begin position="79"/>
        <end position="98"/>
    </location>
</feature>
<name>A0A2H1WU46_SPOFR</name>
<accession>A0A2H1WU46</accession>
<keyword evidence="1" id="KW-0472">Membrane</keyword>